<comment type="caution">
    <text evidence="2">The sequence shown here is derived from an EMBL/GenBank/DDBJ whole genome shotgun (WGS) entry which is preliminary data.</text>
</comment>
<feature type="compositionally biased region" description="Basic and acidic residues" evidence="1">
    <location>
        <begin position="25"/>
        <end position="35"/>
    </location>
</feature>
<sequence length="78" mass="8784">MVVGVITTTTSPFILVTAFELTNRANREPGRKERSSIQQSPSRKQSKIIASRDQTHAEGFRPTPSLKLNSARTCKWRL</sequence>
<name>A0AAD9VMY5_9HYME</name>
<evidence type="ECO:0000313" key="3">
    <source>
        <dbReference type="Proteomes" id="UP001258017"/>
    </source>
</evidence>
<evidence type="ECO:0000313" key="2">
    <source>
        <dbReference type="EMBL" id="KAK2579725.1"/>
    </source>
</evidence>
<dbReference type="EMBL" id="JAIFRP010000080">
    <property type="protein sequence ID" value="KAK2579725.1"/>
    <property type="molecule type" value="Genomic_DNA"/>
</dbReference>
<proteinExistence type="predicted"/>
<feature type="region of interest" description="Disordered" evidence="1">
    <location>
        <begin position="25"/>
        <end position="66"/>
    </location>
</feature>
<keyword evidence="3" id="KW-1185">Reference proteome</keyword>
<dbReference type="AlphaFoldDB" id="A0AAD9VMY5"/>
<dbReference type="Proteomes" id="UP001258017">
    <property type="component" value="Unassembled WGS sequence"/>
</dbReference>
<organism evidence="2 3">
    <name type="scientific">Odynerus spinipes</name>
    <dbReference type="NCBI Taxonomy" id="1348599"/>
    <lineage>
        <taxon>Eukaryota</taxon>
        <taxon>Metazoa</taxon>
        <taxon>Ecdysozoa</taxon>
        <taxon>Arthropoda</taxon>
        <taxon>Hexapoda</taxon>
        <taxon>Insecta</taxon>
        <taxon>Pterygota</taxon>
        <taxon>Neoptera</taxon>
        <taxon>Endopterygota</taxon>
        <taxon>Hymenoptera</taxon>
        <taxon>Apocrita</taxon>
        <taxon>Aculeata</taxon>
        <taxon>Vespoidea</taxon>
        <taxon>Vespidae</taxon>
        <taxon>Eumeninae</taxon>
        <taxon>Odynerus</taxon>
    </lineage>
</organism>
<protein>
    <submittedName>
        <fullName evidence="2">Uncharacterized protein</fullName>
    </submittedName>
</protein>
<reference evidence="2" key="1">
    <citation type="submission" date="2021-08" db="EMBL/GenBank/DDBJ databases">
        <authorList>
            <person name="Misof B."/>
            <person name="Oliver O."/>
            <person name="Podsiadlowski L."/>
            <person name="Donath A."/>
            <person name="Peters R."/>
            <person name="Mayer C."/>
            <person name="Rust J."/>
            <person name="Gunkel S."/>
            <person name="Lesny P."/>
            <person name="Martin S."/>
            <person name="Oeyen J.P."/>
            <person name="Petersen M."/>
            <person name="Panagiotis P."/>
            <person name="Wilbrandt J."/>
            <person name="Tanja T."/>
        </authorList>
    </citation>
    <scope>NUCLEOTIDE SEQUENCE</scope>
    <source>
        <strain evidence="2">GBR_01_08_01A</strain>
        <tissue evidence="2">Thorax + abdomen</tissue>
    </source>
</reference>
<evidence type="ECO:0000256" key="1">
    <source>
        <dbReference type="SAM" id="MobiDB-lite"/>
    </source>
</evidence>
<accession>A0AAD9VMY5</accession>
<gene>
    <name evidence="2" type="ORF">KPH14_011070</name>
</gene>
<reference evidence="2" key="2">
    <citation type="journal article" date="2023" name="Commun. Biol.">
        <title>Intrasexual cuticular hydrocarbon dimorphism in a wasp sheds light on hydrocarbon biosynthesis genes in Hymenoptera.</title>
        <authorList>
            <person name="Moris V.C."/>
            <person name="Podsiadlowski L."/>
            <person name="Martin S."/>
            <person name="Oeyen J.P."/>
            <person name="Donath A."/>
            <person name="Petersen M."/>
            <person name="Wilbrandt J."/>
            <person name="Misof B."/>
            <person name="Liedtke D."/>
            <person name="Thamm M."/>
            <person name="Scheiner R."/>
            <person name="Schmitt T."/>
            <person name="Niehuis O."/>
        </authorList>
    </citation>
    <scope>NUCLEOTIDE SEQUENCE</scope>
    <source>
        <strain evidence="2">GBR_01_08_01A</strain>
    </source>
</reference>